<feature type="transmembrane region" description="Helical" evidence="8">
    <location>
        <begin position="90"/>
        <end position="110"/>
    </location>
</feature>
<dbReference type="AlphaFoldDB" id="A0A8A4TQ96"/>
<dbReference type="InterPro" id="IPR003661">
    <property type="entry name" value="HisK_dim/P_dom"/>
</dbReference>
<feature type="transmembrane region" description="Helical" evidence="8">
    <location>
        <begin position="198"/>
        <end position="219"/>
    </location>
</feature>
<evidence type="ECO:0000256" key="7">
    <source>
        <dbReference type="SAM" id="MobiDB-lite"/>
    </source>
</evidence>
<dbReference type="Gene3D" id="3.30.565.10">
    <property type="entry name" value="Histidine kinase-like ATPase, C-terminal domain"/>
    <property type="match status" value="1"/>
</dbReference>
<keyword evidence="8" id="KW-1133">Transmembrane helix</keyword>
<accession>A0A8A4TQ96</accession>
<evidence type="ECO:0000256" key="6">
    <source>
        <dbReference type="ARBA" id="ARBA00022840"/>
    </source>
</evidence>
<dbReference type="GO" id="GO:0005886">
    <property type="term" value="C:plasma membrane"/>
    <property type="evidence" value="ECO:0007669"/>
    <property type="project" value="UniProtKB-SubCell"/>
</dbReference>
<feature type="region of interest" description="Disordered" evidence="7">
    <location>
        <begin position="12"/>
        <end position="36"/>
    </location>
</feature>
<evidence type="ECO:0000256" key="8">
    <source>
        <dbReference type="SAM" id="Phobius"/>
    </source>
</evidence>
<dbReference type="PANTHER" id="PTHR44936">
    <property type="entry name" value="SENSOR PROTEIN CREC"/>
    <property type="match status" value="1"/>
</dbReference>
<evidence type="ECO:0000256" key="4">
    <source>
        <dbReference type="ARBA" id="ARBA00022741"/>
    </source>
</evidence>
<dbReference type="InterPro" id="IPR005467">
    <property type="entry name" value="His_kinase_dom"/>
</dbReference>
<evidence type="ECO:0000256" key="2">
    <source>
        <dbReference type="ARBA" id="ARBA00012438"/>
    </source>
</evidence>
<keyword evidence="3" id="KW-0808">Transferase</keyword>
<dbReference type="PROSITE" id="PS50109">
    <property type="entry name" value="HIS_KIN"/>
    <property type="match status" value="1"/>
</dbReference>
<organism evidence="10 11">
    <name type="scientific">Sulfidibacter corallicola</name>
    <dbReference type="NCBI Taxonomy" id="2818388"/>
    <lineage>
        <taxon>Bacteria</taxon>
        <taxon>Pseudomonadati</taxon>
        <taxon>Acidobacteriota</taxon>
        <taxon>Holophagae</taxon>
        <taxon>Acanthopleuribacterales</taxon>
        <taxon>Acanthopleuribacteraceae</taxon>
        <taxon>Sulfidibacter</taxon>
    </lineage>
</organism>
<evidence type="ECO:0000256" key="1">
    <source>
        <dbReference type="ARBA" id="ARBA00000085"/>
    </source>
</evidence>
<feature type="domain" description="Histidine kinase" evidence="9">
    <location>
        <begin position="248"/>
        <end position="452"/>
    </location>
</feature>
<reference evidence="10" key="1">
    <citation type="submission" date="2021-03" db="EMBL/GenBank/DDBJ databases">
        <title>Acanthopleuribacteraceae sp. M133.</title>
        <authorList>
            <person name="Wang G."/>
        </authorList>
    </citation>
    <scope>NUCLEOTIDE SEQUENCE</scope>
    <source>
        <strain evidence="10">M133</strain>
    </source>
</reference>
<dbReference type="PANTHER" id="PTHR44936:SF10">
    <property type="entry name" value="SENSOR PROTEIN RSTB"/>
    <property type="match status" value="1"/>
</dbReference>
<name>A0A8A4TQ96_SULCO</name>
<dbReference type="KEGG" id="scor:J3U87_04520"/>
<evidence type="ECO:0000313" key="10">
    <source>
        <dbReference type="EMBL" id="QTD51713.1"/>
    </source>
</evidence>
<dbReference type="CDD" id="cd00075">
    <property type="entry name" value="HATPase"/>
    <property type="match status" value="1"/>
</dbReference>
<evidence type="ECO:0000313" key="11">
    <source>
        <dbReference type="Proteomes" id="UP000663929"/>
    </source>
</evidence>
<dbReference type="EMBL" id="CP071793">
    <property type="protein sequence ID" value="QTD51713.1"/>
    <property type="molecule type" value="Genomic_DNA"/>
</dbReference>
<sequence length="453" mass="50692">MVKYATVATRRLGPSFTPRSGPANRSPADAGNQEAGVLSDPRQWKLVAPNDWEVPLALSWILRLRFIAICCQSMVLVLSFHWGFISRSSLILSLLVVCFLALSLIYGHWAKRVTDRMTNWHLLTQLSLDLTELTLLLLLTGAHANPFYRLVFLHAALGGFFLTRSRAFVFWGFWFGAVLALGHYYLFPFSRAFALDWLLPNLVIGSVIFGSVFMVAEMVRQYRAHLERLHRQHGYAERLQSIGALTAGLCHRLFSPLNTIGLRARRLQNRAPELADDVAVIERALAQCKNALDDLQDMRLTPEGLHDHAIDFAAYLEEVFQSWREARPQTRIAVDFQFEHHLRPTFPPLPVAQMVWDLLDNACEAMDNEGTVTLQTRNVEKGVALAIRDQGPGWPDVAIETLGQPFCSTKPDGAGLGLYNATLLMNALGGQLQLDRPPSGGAQVSLFFPARAH</sequence>
<feature type="transmembrane region" description="Helical" evidence="8">
    <location>
        <begin position="66"/>
        <end position="84"/>
    </location>
</feature>
<dbReference type="InterPro" id="IPR050980">
    <property type="entry name" value="2C_sensor_his_kinase"/>
</dbReference>
<keyword evidence="6" id="KW-0067">ATP-binding</keyword>
<feature type="transmembrane region" description="Helical" evidence="8">
    <location>
        <begin position="168"/>
        <end position="186"/>
    </location>
</feature>
<keyword evidence="4" id="KW-0547">Nucleotide-binding</keyword>
<dbReference type="InterPro" id="IPR003594">
    <property type="entry name" value="HATPase_dom"/>
</dbReference>
<protein>
    <recommendedName>
        <fullName evidence="2">histidine kinase</fullName>
        <ecNumber evidence="2">2.7.13.3</ecNumber>
    </recommendedName>
</protein>
<evidence type="ECO:0000259" key="9">
    <source>
        <dbReference type="PROSITE" id="PS50109"/>
    </source>
</evidence>
<comment type="catalytic activity">
    <reaction evidence="1">
        <text>ATP + protein L-histidine = ADP + protein N-phospho-L-histidine.</text>
        <dbReference type="EC" id="2.7.13.3"/>
    </reaction>
</comment>
<dbReference type="Pfam" id="PF02518">
    <property type="entry name" value="HATPase_c"/>
    <property type="match status" value="1"/>
</dbReference>
<proteinExistence type="predicted"/>
<dbReference type="CDD" id="cd00082">
    <property type="entry name" value="HisKA"/>
    <property type="match status" value="1"/>
</dbReference>
<evidence type="ECO:0000256" key="5">
    <source>
        <dbReference type="ARBA" id="ARBA00022777"/>
    </source>
</evidence>
<keyword evidence="8" id="KW-0812">Transmembrane</keyword>
<dbReference type="Proteomes" id="UP000663929">
    <property type="component" value="Chromosome"/>
</dbReference>
<dbReference type="GO" id="GO:0005524">
    <property type="term" value="F:ATP binding"/>
    <property type="evidence" value="ECO:0007669"/>
    <property type="project" value="UniProtKB-KW"/>
</dbReference>
<dbReference type="SMART" id="SM00387">
    <property type="entry name" value="HATPase_c"/>
    <property type="match status" value="1"/>
</dbReference>
<keyword evidence="8" id="KW-0472">Membrane</keyword>
<dbReference type="InterPro" id="IPR036890">
    <property type="entry name" value="HATPase_C_sf"/>
</dbReference>
<keyword evidence="11" id="KW-1185">Reference proteome</keyword>
<gene>
    <name evidence="10" type="ORF">J3U87_04520</name>
</gene>
<evidence type="ECO:0000256" key="3">
    <source>
        <dbReference type="ARBA" id="ARBA00022679"/>
    </source>
</evidence>
<dbReference type="SUPFAM" id="SSF55874">
    <property type="entry name" value="ATPase domain of HSP90 chaperone/DNA topoisomerase II/histidine kinase"/>
    <property type="match status" value="1"/>
</dbReference>
<dbReference type="Gene3D" id="1.10.287.130">
    <property type="match status" value="1"/>
</dbReference>
<keyword evidence="5 10" id="KW-0418">Kinase</keyword>
<dbReference type="GO" id="GO:0000155">
    <property type="term" value="F:phosphorelay sensor kinase activity"/>
    <property type="evidence" value="ECO:0007669"/>
    <property type="project" value="InterPro"/>
</dbReference>
<dbReference type="RefSeq" id="WP_237381839.1">
    <property type="nucleotide sequence ID" value="NZ_CP071793.1"/>
</dbReference>
<dbReference type="EC" id="2.7.13.3" evidence="2"/>